<evidence type="ECO:0000256" key="7">
    <source>
        <dbReference type="ARBA" id="ARBA00023033"/>
    </source>
</evidence>
<dbReference type="InterPro" id="IPR017972">
    <property type="entry name" value="Cyt_P450_CS"/>
</dbReference>
<evidence type="ECO:0000313" key="10">
    <source>
        <dbReference type="EMBL" id="KAK1585976.1"/>
    </source>
</evidence>
<evidence type="ECO:0000256" key="5">
    <source>
        <dbReference type="ARBA" id="ARBA00023002"/>
    </source>
</evidence>
<keyword evidence="11" id="KW-1185">Reference proteome</keyword>
<dbReference type="GO" id="GO:0005506">
    <property type="term" value="F:iron ion binding"/>
    <property type="evidence" value="ECO:0007669"/>
    <property type="project" value="InterPro"/>
</dbReference>
<evidence type="ECO:0000256" key="1">
    <source>
        <dbReference type="ARBA" id="ARBA00001971"/>
    </source>
</evidence>
<dbReference type="AlphaFoldDB" id="A0AAD8PXL8"/>
<keyword evidence="3 8" id="KW-0349">Heme</keyword>
<dbReference type="PROSITE" id="PS00086">
    <property type="entry name" value="CYTOCHROME_P450"/>
    <property type="match status" value="1"/>
</dbReference>
<reference evidence="10" key="1">
    <citation type="submission" date="2021-06" db="EMBL/GenBank/DDBJ databases">
        <title>Comparative genomics, transcriptomics and evolutionary studies reveal genomic signatures of adaptation to plant cell wall in hemibiotrophic fungi.</title>
        <authorList>
            <consortium name="DOE Joint Genome Institute"/>
            <person name="Baroncelli R."/>
            <person name="Diaz J.F."/>
            <person name="Benocci T."/>
            <person name="Peng M."/>
            <person name="Battaglia E."/>
            <person name="Haridas S."/>
            <person name="Andreopoulos W."/>
            <person name="Labutti K."/>
            <person name="Pangilinan J."/>
            <person name="Floch G.L."/>
            <person name="Makela M.R."/>
            <person name="Henrissat B."/>
            <person name="Grigoriev I.V."/>
            <person name="Crouch J.A."/>
            <person name="De Vries R.P."/>
            <person name="Sukno S.A."/>
            <person name="Thon M.R."/>
        </authorList>
    </citation>
    <scope>NUCLEOTIDE SEQUENCE</scope>
    <source>
        <strain evidence="10">CBS 125086</strain>
    </source>
</reference>
<evidence type="ECO:0000256" key="9">
    <source>
        <dbReference type="RuleBase" id="RU000461"/>
    </source>
</evidence>
<organism evidence="10 11">
    <name type="scientific">Colletotrichum navitas</name>
    <dbReference type="NCBI Taxonomy" id="681940"/>
    <lineage>
        <taxon>Eukaryota</taxon>
        <taxon>Fungi</taxon>
        <taxon>Dikarya</taxon>
        <taxon>Ascomycota</taxon>
        <taxon>Pezizomycotina</taxon>
        <taxon>Sordariomycetes</taxon>
        <taxon>Hypocreomycetidae</taxon>
        <taxon>Glomerellales</taxon>
        <taxon>Glomerellaceae</taxon>
        <taxon>Colletotrichum</taxon>
        <taxon>Colletotrichum graminicola species complex</taxon>
    </lineage>
</organism>
<comment type="cofactor">
    <cofactor evidence="1 8">
        <name>heme</name>
        <dbReference type="ChEBI" id="CHEBI:30413"/>
    </cofactor>
</comment>
<comment type="caution">
    <text evidence="10">The sequence shown here is derived from an EMBL/GenBank/DDBJ whole genome shotgun (WGS) entry which is preliminary data.</text>
</comment>
<dbReference type="InterPro" id="IPR050121">
    <property type="entry name" value="Cytochrome_P450_monoxygenase"/>
</dbReference>
<sequence>MAPTVALAGLLAYLLGYAIYQLFFSPLRNFPGPKLWAISYLPYFRLYTSGHAHRTILKLHQQYGPFVRVGPTHISINHPEAPEIVKGHNKNGENPKDKWHNMAFRNNILGANREDHQRFRRVLSHGFSAQSMLDQQSIIKEYVDKLFKKLHEKSQGDSEPIDMVKLFNYTTFDIIGDLAFGEPFGCLDGGTYHPWVALIFQSVKNLSFLTSSNRLPWIGPLLRMTIPRSLATKLAENMALTREKVRKRLHLGTRRPDFMDAMIRKSESAGSAMTFDELVSNSFILIGAGSETTSTALSATTFFLATNPACLEKLTNEVMSAFASENQIDMLSVQKLTYMSAVLNESLRLYPAAPGPQPRMAKEGGTDILGEFVPEGTSIDIWQWSMYHNPDYWARVEEFIPERWLDDPRFVNDARKAFQPFSVGTRNCIGKNLANAEMRLIMARLIWNFEIRPTEDIHKWYQESEVYMLWDKGPMKVYLTPRTR</sequence>
<gene>
    <name evidence="10" type="ORF">LY79DRAFT_517784</name>
</gene>
<dbReference type="PANTHER" id="PTHR24305">
    <property type="entry name" value="CYTOCHROME P450"/>
    <property type="match status" value="1"/>
</dbReference>
<dbReference type="Gene3D" id="1.10.630.10">
    <property type="entry name" value="Cytochrome P450"/>
    <property type="match status" value="1"/>
</dbReference>
<dbReference type="PRINTS" id="PR00385">
    <property type="entry name" value="P450"/>
</dbReference>
<protein>
    <submittedName>
        <fullName evidence="10">Cytochrome P450</fullName>
    </submittedName>
</protein>
<dbReference type="SUPFAM" id="SSF48264">
    <property type="entry name" value="Cytochrome P450"/>
    <property type="match status" value="1"/>
</dbReference>
<dbReference type="GO" id="GO:0004497">
    <property type="term" value="F:monooxygenase activity"/>
    <property type="evidence" value="ECO:0007669"/>
    <property type="project" value="UniProtKB-KW"/>
</dbReference>
<dbReference type="Proteomes" id="UP001230504">
    <property type="component" value="Unassembled WGS sequence"/>
</dbReference>
<keyword evidence="5 9" id="KW-0560">Oxidoreductase</keyword>
<dbReference type="EMBL" id="JAHLJV010000039">
    <property type="protein sequence ID" value="KAK1585976.1"/>
    <property type="molecule type" value="Genomic_DNA"/>
</dbReference>
<evidence type="ECO:0000256" key="2">
    <source>
        <dbReference type="ARBA" id="ARBA00010617"/>
    </source>
</evidence>
<evidence type="ECO:0000256" key="6">
    <source>
        <dbReference type="ARBA" id="ARBA00023004"/>
    </source>
</evidence>
<proteinExistence type="inferred from homology"/>
<evidence type="ECO:0000256" key="8">
    <source>
        <dbReference type="PIRSR" id="PIRSR602401-1"/>
    </source>
</evidence>
<dbReference type="PANTHER" id="PTHR24305:SF230">
    <property type="entry name" value="P450, PUTATIVE (EUROFUNG)-RELATED"/>
    <property type="match status" value="1"/>
</dbReference>
<dbReference type="InterPro" id="IPR002401">
    <property type="entry name" value="Cyt_P450_E_grp-I"/>
</dbReference>
<dbReference type="InterPro" id="IPR036396">
    <property type="entry name" value="Cyt_P450_sf"/>
</dbReference>
<dbReference type="GO" id="GO:0020037">
    <property type="term" value="F:heme binding"/>
    <property type="evidence" value="ECO:0007669"/>
    <property type="project" value="InterPro"/>
</dbReference>
<keyword evidence="7 9" id="KW-0503">Monooxygenase</keyword>
<accession>A0AAD8PXL8</accession>
<dbReference type="CDD" id="cd11058">
    <property type="entry name" value="CYP60B-like"/>
    <property type="match status" value="1"/>
</dbReference>
<feature type="binding site" description="axial binding residue" evidence="8">
    <location>
        <position position="428"/>
    </location>
    <ligand>
        <name>heme</name>
        <dbReference type="ChEBI" id="CHEBI:30413"/>
    </ligand>
    <ligandPart>
        <name>Fe</name>
        <dbReference type="ChEBI" id="CHEBI:18248"/>
    </ligandPart>
</feature>
<keyword evidence="4 8" id="KW-0479">Metal-binding</keyword>
<dbReference type="PRINTS" id="PR00463">
    <property type="entry name" value="EP450I"/>
</dbReference>
<comment type="similarity">
    <text evidence="2 9">Belongs to the cytochrome P450 family.</text>
</comment>
<keyword evidence="6 8" id="KW-0408">Iron</keyword>
<name>A0AAD8PXL8_9PEZI</name>
<evidence type="ECO:0000256" key="3">
    <source>
        <dbReference type="ARBA" id="ARBA00022617"/>
    </source>
</evidence>
<dbReference type="GO" id="GO:0016705">
    <property type="term" value="F:oxidoreductase activity, acting on paired donors, with incorporation or reduction of molecular oxygen"/>
    <property type="evidence" value="ECO:0007669"/>
    <property type="project" value="InterPro"/>
</dbReference>
<evidence type="ECO:0000256" key="4">
    <source>
        <dbReference type="ARBA" id="ARBA00022723"/>
    </source>
</evidence>
<dbReference type="GeneID" id="85439206"/>
<evidence type="ECO:0000313" key="11">
    <source>
        <dbReference type="Proteomes" id="UP001230504"/>
    </source>
</evidence>
<dbReference type="InterPro" id="IPR001128">
    <property type="entry name" value="Cyt_P450"/>
</dbReference>
<dbReference type="RefSeq" id="XP_060412944.1">
    <property type="nucleotide sequence ID" value="XM_060554966.1"/>
</dbReference>
<dbReference type="Pfam" id="PF00067">
    <property type="entry name" value="p450"/>
    <property type="match status" value="1"/>
</dbReference>